<reference evidence="8" key="1">
    <citation type="submission" date="2023-08" db="EMBL/GenBank/DDBJ databases">
        <title>A de novo genome assembly of Solanum verrucosum Schlechtendal, a Mexican diploid species geographically isolated from the other diploid A-genome species in potato relatives.</title>
        <authorList>
            <person name="Hosaka K."/>
        </authorList>
    </citation>
    <scope>NUCLEOTIDE SEQUENCE</scope>
    <source>
        <tissue evidence="8">Young leaves</tissue>
    </source>
</reference>
<dbReference type="PANTHER" id="PTHR15348">
    <property type="entry name" value="AT-RICH INTERACTIVE DOMAIN-CONTAINING PROTEIN ARID DOMAIN- CONTAINING PROTEIN DEAD RINGER PROTEIN B-CELL REGULATOR OF IGH TRANSCRIPTION BRIGHT"/>
    <property type="match status" value="1"/>
</dbReference>
<dbReference type="CDD" id="cd00298">
    <property type="entry name" value="ACD_sHsps_p23-like"/>
    <property type="match status" value="1"/>
</dbReference>
<dbReference type="InterPro" id="IPR008978">
    <property type="entry name" value="HSP20-like_chaperone"/>
</dbReference>
<evidence type="ECO:0000256" key="1">
    <source>
        <dbReference type="ARBA" id="ARBA00023015"/>
    </source>
</evidence>
<dbReference type="PROSITE" id="PS01031">
    <property type="entry name" value="SHSP"/>
    <property type="match status" value="1"/>
</dbReference>
<dbReference type="GO" id="GO:0006357">
    <property type="term" value="P:regulation of transcription by RNA polymerase II"/>
    <property type="evidence" value="ECO:0007669"/>
    <property type="project" value="InterPro"/>
</dbReference>
<dbReference type="Proteomes" id="UP001234989">
    <property type="component" value="Chromosome 12"/>
</dbReference>
<comment type="similarity">
    <text evidence="4 5">Belongs to the small heat shock protein (HSP20) family.</text>
</comment>
<dbReference type="Gene3D" id="2.60.40.790">
    <property type="match status" value="1"/>
</dbReference>
<feature type="domain" description="SHSP" evidence="7">
    <location>
        <begin position="333"/>
        <end position="434"/>
    </location>
</feature>
<evidence type="ECO:0000313" key="8">
    <source>
        <dbReference type="EMBL" id="WMV59008.1"/>
    </source>
</evidence>
<proteinExistence type="inferred from homology"/>
<keyword evidence="9" id="KW-1185">Reference proteome</keyword>
<accession>A0AAF0V954</accession>
<dbReference type="GO" id="GO:0003677">
    <property type="term" value="F:DNA binding"/>
    <property type="evidence" value="ECO:0007669"/>
    <property type="project" value="TreeGrafter"/>
</dbReference>
<evidence type="ECO:0000256" key="4">
    <source>
        <dbReference type="PROSITE-ProRule" id="PRU00285"/>
    </source>
</evidence>
<dbReference type="PANTHER" id="PTHR15348:SF22">
    <property type="entry name" value="ARID DOMAIN-CONTAINING PROTEIN"/>
    <property type="match status" value="1"/>
</dbReference>
<evidence type="ECO:0000256" key="5">
    <source>
        <dbReference type="RuleBase" id="RU003616"/>
    </source>
</evidence>
<dbReference type="Pfam" id="PF00011">
    <property type="entry name" value="HSP20"/>
    <property type="match status" value="1"/>
</dbReference>
<feature type="compositionally biased region" description="Basic and acidic residues" evidence="6">
    <location>
        <begin position="38"/>
        <end position="63"/>
    </location>
</feature>
<feature type="compositionally biased region" description="Polar residues" evidence="6">
    <location>
        <begin position="15"/>
        <end position="26"/>
    </location>
</feature>
<keyword evidence="2" id="KW-0804">Transcription</keyword>
<evidence type="ECO:0000313" key="9">
    <source>
        <dbReference type="Proteomes" id="UP001234989"/>
    </source>
</evidence>
<evidence type="ECO:0000256" key="2">
    <source>
        <dbReference type="ARBA" id="ARBA00023163"/>
    </source>
</evidence>
<dbReference type="InterPro" id="IPR045147">
    <property type="entry name" value="ARI3A/B/C"/>
</dbReference>
<dbReference type="InterPro" id="IPR002068">
    <property type="entry name" value="A-crystallin/Hsp20_dom"/>
</dbReference>
<evidence type="ECO:0000259" key="7">
    <source>
        <dbReference type="PROSITE" id="PS01031"/>
    </source>
</evidence>
<protein>
    <recommendedName>
        <fullName evidence="7">SHSP domain-containing protein</fullName>
    </recommendedName>
</protein>
<dbReference type="AlphaFoldDB" id="A0AAF0V954"/>
<dbReference type="EMBL" id="CP133623">
    <property type="protein sequence ID" value="WMV59008.1"/>
    <property type="molecule type" value="Genomic_DNA"/>
</dbReference>
<name>A0AAF0V954_SOLVR</name>
<evidence type="ECO:0000256" key="6">
    <source>
        <dbReference type="SAM" id="MobiDB-lite"/>
    </source>
</evidence>
<feature type="region of interest" description="Disordered" evidence="6">
    <location>
        <begin position="1"/>
        <end position="88"/>
    </location>
</feature>
<feature type="compositionally biased region" description="Polar residues" evidence="6">
    <location>
        <begin position="66"/>
        <end position="75"/>
    </location>
</feature>
<keyword evidence="1" id="KW-0805">Transcription regulation</keyword>
<dbReference type="GO" id="GO:0005634">
    <property type="term" value="C:nucleus"/>
    <property type="evidence" value="ECO:0007669"/>
    <property type="project" value="TreeGrafter"/>
</dbReference>
<sequence length="434" mass="48431">MDKGDVEMLDAEKNVPTSDVLVSNESPIKYKNGVKTGKSNDEDKKDDQSDSKGEDLKNARSESEDQLNSKSQLEAHNNVVLENKPPTIDAGMDDMVSGYVKVIDDEVQNIEKMIYEVNQNGNDLMVDRQEDSQMKTIPTNVITDSSIGKTPEPASLIFPGTTNVGHHSREASENICAMMADGEDDEGSPEDQAAFIGKLGTFYREKAMELKLPKFYGHPLNCLKFHYIFDFAIGYVTVRWQLNILLLLPYERHRTQNGELQLPIVAPPVSWGVDDEGSGYQISASRRVVRDSAARCRLGWKEQHLLGYSEVAEPIVKDRNANNMPKRAKSLKNSVVDVGHPADWVKINVHETNDSFEVYALVPGLLQDEVRVQSDPVGRLVITGQPNQLDNLWGVTAFKKVVTLPARIDQLRTNVDVTLHGCLHVHVPFAQKNL</sequence>
<feature type="compositionally biased region" description="Basic and acidic residues" evidence="6">
    <location>
        <begin position="1"/>
        <end position="13"/>
    </location>
</feature>
<organism evidence="8 9">
    <name type="scientific">Solanum verrucosum</name>
    <dbReference type="NCBI Taxonomy" id="315347"/>
    <lineage>
        <taxon>Eukaryota</taxon>
        <taxon>Viridiplantae</taxon>
        <taxon>Streptophyta</taxon>
        <taxon>Embryophyta</taxon>
        <taxon>Tracheophyta</taxon>
        <taxon>Spermatophyta</taxon>
        <taxon>Magnoliopsida</taxon>
        <taxon>eudicotyledons</taxon>
        <taxon>Gunneridae</taxon>
        <taxon>Pentapetalae</taxon>
        <taxon>asterids</taxon>
        <taxon>lamiids</taxon>
        <taxon>Solanales</taxon>
        <taxon>Solanaceae</taxon>
        <taxon>Solanoideae</taxon>
        <taxon>Solaneae</taxon>
        <taxon>Solanum</taxon>
    </lineage>
</organism>
<gene>
    <name evidence="8" type="ORF">MTR67_052393</name>
</gene>
<keyword evidence="3" id="KW-0539">Nucleus</keyword>
<evidence type="ECO:0000256" key="3">
    <source>
        <dbReference type="ARBA" id="ARBA00023242"/>
    </source>
</evidence>
<dbReference type="SUPFAM" id="SSF49764">
    <property type="entry name" value="HSP20-like chaperones"/>
    <property type="match status" value="1"/>
</dbReference>